<comment type="caution">
    <text evidence="1">The sequence shown here is derived from an EMBL/GenBank/DDBJ whole genome shotgun (WGS) entry which is preliminary data.</text>
</comment>
<evidence type="ECO:0000313" key="1">
    <source>
        <dbReference type="EMBL" id="KKN14463.1"/>
    </source>
</evidence>
<reference evidence="1" key="1">
    <citation type="journal article" date="2015" name="Nature">
        <title>Complex archaea that bridge the gap between prokaryotes and eukaryotes.</title>
        <authorList>
            <person name="Spang A."/>
            <person name="Saw J.H."/>
            <person name="Jorgensen S.L."/>
            <person name="Zaremba-Niedzwiedzka K."/>
            <person name="Martijn J."/>
            <person name="Lind A.E."/>
            <person name="van Eijk R."/>
            <person name="Schleper C."/>
            <person name="Guy L."/>
            <person name="Ettema T.J."/>
        </authorList>
    </citation>
    <scope>NUCLEOTIDE SEQUENCE</scope>
</reference>
<gene>
    <name evidence="1" type="ORF">LCGC14_0995850</name>
</gene>
<protein>
    <submittedName>
        <fullName evidence="1">Uncharacterized protein</fullName>
    </submittedName>
</protein>
<dbReference type="AlphaFoldDB" id="A0A0F9RAR4"/>
<dbReference type="EMBL" id="LAZR01003814">
    <property type="protein sequence ID" value="KKN14463.1"/>
    <property type="molecule type" value="Genomic_DNA"/>
</dbReference>
<accession>A0A0F9RAR4</accession>
<sequence>MTKRKTKDNPSPAREPAQDRLNEILKEEGIAIGLGQPNISTTGDGMIVIGRPNIVAVYEKDVPKGNLKDPKGTKH</sequence>
<organism evidence="1">
    <name type="scientific">marine sediment metagenome</name>
    <dbReference type="NCBI Taxonomy" id="412755"/>
    <lineage>
        <taxon>unclassified sequences</taxon>
        <taxon>metagenomes</taxon>
        <taxon>ecological metagenomes</taxon>
    </lineage>
</organism>
<proteinExistence type="predicted"/>
<name>A0A0F9RAR4_9ZZZZ</name>